<organism evidence="1 2">
    <name type="scientific">Holospora obtusa F1</name>
    <dbReference type="NCBI Taxonomy" id="1399147"/>
    <lineage>
        <taxon>Bacteria</taxon>
        <taxon>Pseudomonadati</taxon>
        <taxon>Pseudomonadota</taxon>
        <taxon>Alphaproteobacteria</taxon>
        <taxon>Holosporales</taxon>
        <taxon>Holosporaceae</taxon>
        <taxon>Holospora</taxon>
    </lineage>
</organism>
<dbReference type="EMBL" id="AWTR02000048">
    <property type="protein sequence ID" value="ETZ07405.1"/>
    <property type="molecule type" value="Genomic_DNA"/>
</dbReference>
<dbReference type="Gene3D" id="3.30.1580.10">
    <property type="entry name" value="Head-to-tail joining protein W"/>
    <property type="match status" value="1"/>
</dbReference>
<dbReference type="eggNOG" id="ENOG5034AGK">
    <property type="taxonomic scope" value="Bacteria"/>
</dbReference>
<dbReference type="GO" id="GO:0019058">
    <property type="term" value="P:viral life cycle"/>
    <property type="evidence" value="ECO:0007669"/>
    <property type="project" value="InterPro"/>
</dbReference>
<proteinExistence type="predicted"/>
<gene>
    <name evidence="1" type="ORF">P618_200469</name>
</gene>
<dbReference type="InterPro" id="IPR004174">
    <property type="entry name" value="GpW"/>
</dbReference>
<reference evidence="1 2" key="1">
    <citation type="journal article" date="2014" name="FEMS Microbiol. Lett.">
        <title>Draft genome sequences of three Holospora species (Holospora obtusa, Holospora undulata, and Holospora elegans), endonuclear symbiotic bacteria of the ciliate Paramecium caudatum.</title>
        <authorList>
            <person name="Dohra H."/>
            <person name="Tanaka K."/>
            <person name="Suzuki T."/>
            <person name="Fujishima M."/>
            <person name="Suzuki H."/>
        </authorList>
    </citation>
    <scope>NUCLEOTIDE SEQUENCE [LARGE SCALE GENOMIC DNA]</scope>
    <source>
        <strain evidence="1 2">F1</strain>
    </source>
</reference>
<dbReference type="Pfam" id="PF02831">
    <property type="entry name" value="gpW"/>
    <property type="match status" value="1"/>
</dbReference>
<protein>
    <submittedName>
        <fullName evidence="1">GpW</fullName>
    </submittedName>
</protein>
<dbReference type="AlphaFoldDB" id="W6THK8"/>
<comment type="caution">
    <text evidence="1">The sequence shown here is derived from an EMBL/GenBank/DDBJ whole genome shotgun (WGS) entry which is preliminary data.</text>
</comment>
<name>W6THK8_HOLOB</name>
<evidence type="ECO:0000313" key="1">
    <source>
        <dbReference type="EMBL" id="ETZ07405.1"/>
    </source>
</evidence>
<keyword evidence="2" id="KW-1185">Reference proteome</keyword>
<dbReference type="Proteomes" id="UP000019112">
    <property type="component" value="Unassembled WGS sequence"/>
</dbReference>
<dbReference type="InterPro" id="IPR036626">
    <property type="entry name" value="GpW_sf"/>
</dbReference>
<sequence>MYTEDDLAQIELAITKLQKGERVVSVAYGDHIVKYAEVDLSDLLNLRQRMKSELKVAGVSPKRRITFATHKEIF</sequence>
<evidence type="ECO:0000313" key="2">
    <source>
        <dbReference type="Proteomes" id="UP000019112"/>
    </source>
</evidence>
<accession>W6THK8</accession>
<dbReference type="STRING" id="1399147.P618_200469"/>
<dbReference type="OrthoDB" id="7164439at2"/>
<dbReference type="RefSeq" id="WP_021827519.1">
    <property type="nucleotide sequence ID" value="NZ_AWTR02000048.1"/>
</dbReference>